<keyword evidence="2" id="KW-0964">Secreted</keyword>
<dbReference type="PANTHER" id="PTHR38340:SF1">
    <property type="entry name" value="S-LAYER PROTEIN"/>
    <property type="match status" value="1"/>
</dbReference>
<dbReference type="EMBL" id="WHSC02000001">
    <property type="protein sequence ID" value="MDO6120205.1"/>
    <property type="molecule type" value="Genomic_DNA"/>
</dbReference>
<dbReference type="Proteomes" id="UP001177080">
    <property type="component" value="Unassembled WGS sequence"/>
</dbReference>
<dbReference type="SUPFAM" id="SSF51120">
    <property type="entry name" value="beta-Roll"/>
    <property type="match status" value="1"/>
</dbReference>
<evidence type="ECO:0000256" key="1">
    <source>
        <dbReference type="ARBA" id="ARBA00004613"/>
    </source>
</evidence>
<comment type="subcellular location">
    <subcellularLocation>
        <location evidence="1">Secreted</location>
    </subcellularLocation>
</comment>
<dbReference type="InterPro" id="IPR050557">
    <property type="entry name" value="RTX_toxin/Mannuronan_C5-epim"/>
</dbReference>
<reference evidence="3" key="1">
    <citation type="submission" date="2022-04" db="EMBL/GenBank/DDBJ databases">
        <title>Shinella lacus sp. nov., a novel member of the genus Shinella from water.</title>
        <authorList>
            <person name="Deng Y."/>
        </authorList>
    </citation>
    <scope>NUCLEOTIDE SEQUENCE</scope>
    <source>
        <strain evidence="3">JCM 31239</strain>
    </source>
</reference>
<dbReference type="Pfam" id="PF00353">
    <property type="entry name" value="HemolysinCabind"/>
    <property type="match status" value="4"/>
</dbReference>
<evidence type="ECO:0000313" key="3">
    <source>
        <dbReference type="EMBL" id="MDO6120205.1"/>
    </source>
</evidence>
<evidence type="ECO:0000256" key="2">
    <source>
        <dbReference type="ARBA" id="ARBA00022525"/>
    </source>
</evidence>
<dbReference type="PANTHER" id="PTHR38340">
    <property type="entry name" value="S-LAYER PROTEIN"/>
    <property type="match status" value="1"/>
</dbReference>
<sequence length="332" mass="34927">MAKITGTASNDLLYGTDAIDIYKGLGGDDKFVWSKGNDLVYGGDGWDTMSYYHYIGDVTVKLAGGGRGAAIGSLGDTKYLYSIEAVILGNGSDVATGDSGANTFFGRGGDDRFIYSPGEDIMYGDDGWDTLDYFAYAGNLTIKMNGEKIGTVKASDGDLQYFYSIEAIILGRGNDVLTGDAGTNSIWGGAGNDNINGGKGNDILDGGSGNDVLRGNIGADRLTGGKGADQFIFKSIGESTVGASGRDFITDFSRSQGDKIDLSAIDARTATSKNDAFTFIGEKAFSDKAGELRYFHKSGDTFVSGDVDGDGKADFALRLDKTIDLVKGDFIL</sequence>
<proteinExistence type="predicted"/>
<dbReference type="Gene3D" id="2.150.10.10">
    <property type="entry name" value="Serralysin-like metalloprotease, C-terminal"/>
    <property type="match status" value="3"/>
</dbReference>
<dbReference type="InterPro" id="IPR018511">
    <property type="entry name" value="Hemolysin-typ_Ca-bd_CS"/>
</dbReference>
<dbReference type="InterPro" id="IPR011049">
    <property type="entry name" value="Serralysin-like_metalloprot_C"/>
</dbReference>
<dbReference type="InterPro" id="IPR019960">
    <property type="entry name" value="T1SS_VCA0849"/>
</dbReference>
<name>A0ABT8X919_9HYPH</name>
<comment type="caution">
    <text evidence="3">The sequence shown here is derived from an EMBL/GenBank/DDBJ whole genome shotgun (WGS) entry which is preliminary data.</text>
</comment>
<evidence type="ECO:0000313" key="4">
    <source>
        <dbReference type="Proteomes" id="UP001177080"/>
    </source>
</evidence>
<accession>A0ABT8X919</accession>
<organism evidence="3 4">
    <name type="scientific">Shinella curvata</name>
    <dbReference type="NCBI Taxonomy" id="1817964"/>
    <lineage>
        <taxon>Bacteria</taxon>
        <taxon>Pseudomonadati</taxon>
        <taxon>Pseudomonadota</taxon>
        <taxon>Alphaproteobacteria</taxon>
        <taxon>Hyphomicrobiales</taxon>
        <taxon>Rhizobiaceae</taxon>
        <taxon>Shinella</taxon>
    </lineage>
</organism>
<dbReference type="InterPro" id="IPR001343">
    <property type="entry name" value="Hemolysn_Ca-bd"/>
</dbReference>
<keyword evidence="4" id="KW-1185">Reference proteome</keyword>
<dbReference type="PRINTS" id="PR00313">
    <property type="entry name" value="CABNDNGRPT"/>
</dbReference>
<dbReference type="RefSeq" id="WP_244758907.1">
    <property type="nucleotide sequence ID" value="NZ_JALJCJ010000001.1"/>
</dbReference>
<dbReference type="NCBIfam" id="TIGR03661">
    <property type="entry name" value="T1SS_VCA0849"/>
    <property type="match status" value="1"/>
</dbReference>
<dbReference type="PROSITE" id="PS00330">
    <property type="entry name" value="HEMOLYSIN_CALCIUM"/>
    <property type="match status" value="2"/>
</dbReference>
<protein>
    <submittedName>
        <fullName evidence="3">Type I secretion C-terminal target domain-containing protein</fullName>
    </submittedName>
</protein>
<gene>
    <name evidence="3" type="ORF">GB928_003315</name>
</gene>